<comment type="caution">
    <text evidence="2">The sequence shown here is derived from an EMBL/GenBank/DDBJ whole genome shotgun (WGS) entry which is preliminary data.</text>
</comment>
<accession>A0AA39NSY3</accession>
<evidence type="ECO:0000256" key="1">
    <source>
        <dbReference type="SAM" id="MobiDB-lite"/>
    </source>
</evidence>
<evidence type="ECO:0000313" key="3">
    <source>
        <dbReference type="Proteomes" id="UP001175227"/>
    </source>
</evidence>
<protein>
    <submittedName>
        <fullName evidence="2">Uncharacterized protein</fullName>
    </submittedName>
</protein>
<feature type="compositionally biased region" description="Basic and acidic residues" evidence="1">
    <location>
        <begin position="382"/>
        <end position="405"/>
    </location>
</feature>
<dbReference type="Proteomes" id="UP001175227">
    <property type="component" value="Unassembled WGS sequence"/>
</dbReference>
<dbReference type="PANTHER" id="PTHR31912:SF34">
    <property type="entry name" value="NOTOCHORD-RELATED PROTEIN"/>
    <property type="match status" value="1"/>
</dbReference>
<sequence>MHLPRSAFSQHQLDLFLWLLEVNKVNDLPSVTSMKKLNEALQKLCGIESMRYEGALGHKYYLNSLSQMIAQEMGNPKVWPLLEFYPEDAGNQLSEACQASRWLDEAPDDQLTPMFRTRSGDDYYIYKPAMLRDGTVCMPYRWFRRDQKHYARCWRMQICNGEHDSTWRVVKVTEYEVSEDDLLKNFPELCRDAETVYNLPHPSAIASVCEDIRRPNSISDWNLTDPMKGNKWRARADGNRVLTFPIWLYCDDTSGNVSKKWNKHNSFLFTLAGLPWSESQKDYNVHFLCTSNITMPLEMLDGIVEQLEEGQEYGIWAWDCEFQEPVLMIPMVLAMLGDNPMQSEFACHIGLRGKFFCRVCWVKGKDANESRPPGYTANIPDDVWHDAGVDNGSDDGRSDDSDTTRGGKSTGRRKFVETFDAMKRRVTDFVKVSFLLLNDSSNVPRIRAESMDKLKTQFTEAKILGNVNKVKTMHTDSGLKDTFASFFIDKLINSYKRKRGDHRQEALNKAIEEMCEEIMSPVWWIKGLDPHADTPIEILHVILLGFVKYMWRDVIHNQLSQNEDKKRQLMVRLASVNVQGMGLPPLAGHTLVTYCGSLTGRDFHAIAQVAPFVLKKFVEDDCYETWVALSKLIPLIWQPEILDLNAYVTLLQDEIDHFLMCVAQWTCRWFNKPKFHILVHLPEHVRRFGPAMLFATEAFESFNAVIRTKSVHSNRHAPSRDIACAFAQCNRVRHRFSQGLFLLRDQADVRQALTGPKNTGTASASASSRAPDGQPARPFSQTKTFLHMPALFKTTEGRSTNPLCKTGKDVYLLSHDYCKLGGHIVVRGSAGNYVASVEEILQ</sequence>
<dbReference type="EMBL" id="JAUEPR010000052">
    <property type="protein sequence ID" value="KAK0471280.1"/>
    <property type="molecule type" value="Genomic_DNA"/>
</dbReference>
<organism evidence="2 3">
    <name type="scientific">Armillaria novae-zelandiae</name>
    <dbReference type="NCBI Taxonomy" id="153914"/>
    <lineage>
        <taxon>Eukaryota</taxon>
        <taxon>Fungi</taxon>
        <taxon>Dikarya</taxon>
        <taxon>Basidiomycota</taxon>
        <taxon>Agaricomycotina</taxon>
        <taxon>Agaricomycetes</taxon>
        <taxon>Agaricomycetidae</taxon>
        <taxon>Agaricales</taxon>
        <taxon>Marasmiineae</taxon>
        <taxon>Physalacriaceae</taxon>
        <taxon>Armillaria</taxon>
    </lineage>
</organism>
<feature type="region of interest" description="Disordered" evidence="1">
    <location>
        <begin position="754"/>
        <end position="780"/>
    </location>
</feature>
<reference evidence="2" key="1">
    <citation type="submission" date="2023-06" db="EMBL/GenBank/DDBJ databases">
        <authorList>
            <consortium name="Lawrence Berkeley National Laboratory"/>
            <person name="Ahrendt S."/>
            <person name="Sahu N."/>
            <person name="Indic B."/>
            <person name="Wong-Bajracharya J."/>
            <person name="Merenyi Z."/>
            <person name="Ke H.-M."/>
            <person name="Monk M."/>
            <person name="Kocsube S."/>
            <person name="Drula E."/>
            <person name="Lipzen A."/>
            <person name="Balint B."/>
            <person name="Henrissat B."/>
            <person name="Andreopoulos B."/>
            <person name="Martin F.M."/>
            <person name="Harder C.B."/>
            <person name="Rigling D."/>
            <person name="Ford K.L."/>
            <person name="Foster G.D."/>
            <person name="Pangilinan J."/>
            <person name="Papanicolaou A."/>
            <person name="Barry K."/>
            <person name="LaButti K."/>
            <person name="Viragh M."/>
            <person name="Koriabine M."/>
            <person name="Yan M."/>
            <person name="Riley R."/>
            <person name="Champramary S."/>
            <person name="Plett K.L."/>
            <person name="Tsai I.J."/>
            <person name="Slot J."/>
            <person name="Sipos G."/>
            <person name="Plett J."/>
            <person name="Nagy L.G."/>
            <person name="Grigoriev I.V."/>
        </authorList>
    </citation>
    <scope>NUCLEOTIDE SEQUENCE</scope>
    <source>
        <strain evidence="2">ICMP 16352</strain>
    </source>
</reference>
<keyword evidence="3" id="KW-1185">Reference proteome</keyword>
<proteinExistence type="predicted"/>
<name>A0AA39NSY3_9AGAR</name>
<evidence type="ECO:0000313" key="2">
    <source>
        <dbReference type="EMBL" id="KAK0471280.1"/>
    </source>
</evidence>
<gene>
    <name evidence="2" type="ORF">IW261DRAFT_1671032</name>
</gene>
<dbReference type="PANTHER" id="PTHR31912">
    <property type="entry name" value="IP13529P"/>
    <property type="match status" value="1"/>
</dbReference>
<feature type="region of interest" description="Disordered" evidence="1">
    <location>
        <begin position="368"/>
        <end position="410"/>
    </location>
</feature>
<dbReference type="AlphaFoldDB" id="A0AA39NSY3"/>